<organism evidence="1 2">
    <name type="scientific">Hymenobacter aerilatus</name>
    <dbReference type="NCBI Taxonomy" id="2932251"/>
    <lineage>
        <taxon>Bacteria</taxon>
        <taxon>Pseudomonadati</taxon>
        <taxon>Bacteroidota</taxon>
        <taxon>Cytophagia</taxon>
        <taxon>Cytophagales</taxon>
        <taxon>Hymenobacteraceae</taxon>
        <taxon>Hymenobacter</taxon>
    </lineage>
</organism>
<reference evidence="1 2" key="1">
    <citation type="submission" date="2022-04" db="EMBL/GenBank/DDBJ databases">
        <title>Hymenobacter sp. isolated from the air.</title>
        <authorList>
            <person name="Won M."/>
            <person name="Lee C.-M."/>
            <person name="Woen H.-Y."/>
            <person name="Kwon S.-W."/>
        </authorList>
    </citation>
    <scope>NUCLEOTIDE SEQUENCE [LARGE SCALE GENOMIC DNA]</scope>
    <source>
        <strain evidence="2">5413 J-13</strain>
    </source>
</reference>
<accession>A0A8T9T3N3</accession>
<gene>
    <name evidence="1" type="ORF">MUN82_08945</name>
</gene>
<sequence length="64" mass="7221">MDTKTYYNDKTKEVVAVTSNPMYAYRKAVQQGVLELSSKDGRGRLYDNTEDYKRHVAGGCPTSL</sequence>
<proteinExistence type="predicted"/>
<protein>
    <submittedName>
        <fullName evidence="1">Uncharacterized protein</fullName>
    </submittedName>
</protein>
<evidence type="ECO:0000313" key="2">
    <source>
        <dbReference type="Proteomes" id="UP000829925"/>
    </source>
</evidence>
<dbReference type="KEGG" id="haei:MUN82_08945"/>
<evidence type="ECO:0000313" key="1">
    <source>
        <dbReference type="EMBL" id="UOR07210.1"/>
    </source>
</evidence>
<keyword evidence="2" id="KW-1185">Reference proteome</keyword>
<dbReference type="EMBL" id="CP095053">
    <property type="protein sequence ID" value="UOR07210.1"/>
    <property type="molecule type" value="Genomic_DNA"/>
</dbReference>
<dbReference type="RefSeq" id="WP_245096790.1">
    <property type="nucleotide sequence ID" value="NZ_CP095053.1"/>
</dbReference>
<name>A0A8T9T3N3_9BACT</name>
<dbReference type="Proteomes" id="UP000829925">
    <property type="component" value="Chromosome"/>
</dbReference>
<dbReference type="AlphaFoldDB" id="A0A8T9T3N3"/>